<name>A0A1I8HJE2_9PLAT</name>
<protein>
    <submittedName>
        <fullName evidence="3 4">UDENN domain-containing protein</fullName>
    </submittedName>
</protein>
<dbReference type="InterPro" id="IPR037516">
    <property type="entry name" value="Tripartite_DENN"/>
</dbReference>
<dbReference type="Gene3D" id="3.40.50.11500">
    <property type="match status" value="1"/>
</dbReference>
<dbReference type="AlphaFoldDB" id="A0A1I8HJE2"/>
<sequence>TKFQLLSSMKLGLYSRLHPEAESSIFEVFYELHRYADLDETIPVFSYWTVANRDNSNLVAEWEKKIGEYAMPPSLRCRDRCDSACAAFTDLDSRLTFLFASYYRTNGGLRCLLFVSKNPWFEVFAELLNSLAQLLLVAPDDQLPALAACAPLRELYSRLSESDSLLFVLCALLCEKKLLLIGRRPGQLSLAVFGCLALLYPFSWEHVLAPL</sequence>
<dbReference type="GO" id="GO:0006897">
    <property type="term" value="P:endocytosis"/>
    <property type="evidence" value="ECO:0007669"/>
    <property type="project" value="TreeGrafter"/>
</dbReference>
<dbReference type="InterPro" id="IPR043153">
    <property type="entry name" value="DENN_C"/>
</dbReference>
<evidence type="ECO:0000259" key="1">
    <source>
        <dbReference type="PROSITE" id="PS50211"/>
    </source>
</evidence>
<dbReference type="WBParaSite" id="maker-uti_cns_0009030-snap-gene-0.6-mRNA-1">
    <property type="protein sequence ID" value="maker-uti_cns_0009030-snap-gene-0.6-mRNA-1"/>
    <property type="gene ID" value="maker-uti_cns_0009030-snap-gene-0.6"/>
</dbReference>
<proteinExistence type="predicted"/>
<dbReference type="InterPro" id="IPR001194">
    <property type="entry name" value="cDENN_dom"/>
</dbReference>
<dbReference type="GO" id="GO:0005829">
    <property type="term" value="C:cytosol"/>
    <property type="evidence" value="ECO:0007669"/>
    <property type="project" value="TreeGrafter"/>
</dbReference>
<evidence type="ECO:0000313" key="4">
    <source>
        <dbReference type="WBParaSite" id="maker-uti_cns_0009030-snap-gene-0.6-mRNA-1"/>
    </source>
</evidence>
<dbReference type="GO" id="GO:0032456">
    <property type="term" value="P:endocytic recycling"/>
    <property type="evidence" value="ECO:0007669"/>
    <property type="project" value="TreeGrafter"/>
</dbReference>
<dbReference type="GO" id="GO:0005085">
    <property type="term" value="F:guanyl-nucleotide exchange factor activity"/>
    <property type="evidence" value="ECO:0007669"/>
    <property type="project" value="InterPro"/>
</dbReference>
<dbReference type="Pfam" id="PF02141">
    <property type="entry name" value="DENN"/>
    <property type="match status" value="1"/>
</dbReference>
<evidence type="ECO:0000313" key="3">
    <source>
        <dbReference type="WBParaSite" id="maker-uti_cns_0006583-snap-gene-0.2-mRNA-1"/>
    </source>
</evidence>
<dbReference type="WBParaSite" id="maker-uti_cns_0049125-snap-gene-0.3-mRNA-1">
    <property type="protein sequence ID" value="maker-uti_cns_0049125-snap-gene-0.3-mRNA-1"/>
    <property type="gene ID" value="maker-uti_cns_0049125-snap-gene-0.3"/>
</dbReference>
<dbReference type="PROSITE" id="PS50211">
    <property type="entry name" value="DENN"/>
    <property type="match status" value="1"/>
</dbReference>
<dbReference type="PANTHER" id="PTHR13196">
    <property type="entry name" value="DENN DOMAIN-CONTAINING"/>
    <property type="match status" value="1"/>
</dbReference>
<organism evidence="2 3">
    <name type="scientific">Macrostomum lignano</name>
    <dbReference type="NCBI Taxonomy" id="282301"/>
    <lineage>
        <taxon>Eukaryota</taxon>
        <taxon>Metazoa</taxon>
        <taxon>Spiralia</taxon>
        <taxon>Lophotrochozoa</taxon>
        <taxon>Platyhelminthes</taxon>
        <taxon>Rhabditophora</taxon>
        <taxon>Macrostomorpha</taxon>
        <taxon>Macrostomida</taxon>
        <taxon>Macrostomidae</taxon>
        <taxon>Macrostomum</taxon>
    </lineage>
</organism>
<dbReference type="InterPro" id="IPR040032">
    <property type="entry name" value="DENND1A/B/C"/>
</dbReference>
<dbReference type="GO" id="GO:1901981">
    <property type="term" value="F:phosphatidylinositol phosphate binding"/>
    <property type="evidence" value="ECO:0007669"/>
    <property type="project" value="TreeGrafter"/>
</dbReference>
<keyword evidence="2" id="KW-1185">Reference proteome</keyword>
<dbReference type="WBParaSite" id="maker-uti_cns_0006583-snap-gene-0.2-mRNA-1">
    <property type="protein sequence ID" value="maker-uti_cns_0006583-snap-gene-0.2-mRNA-1"/>
    <property type="gene ID" value="maker-uti_cns_0006583-snap-gene-0.2"/>
</dbReference>
<dbReference type="Proteomes" id="UP000095280">
    <property type="component" value="Unplaced"/>
</dbReference>
<accession>A0A1I8HJE2</accession>
<reference evidence="3 4" key="1">
    <citation type="submission" date="2016-11" db="UniProtKB">
        <authorList>
            <consortium name="WormBaseParasite"/>
        </authorList>
    </citation>
    <scope>IDENTIFICATION</scope>
</reference>
<dbReference type="PANTHER" id="PTHR13196:SF14">
    <property type="entry name" value="UDENN DOMAIN-CONTAINING PROTEIN"/>
    <property type="match status" value="1"/>
</dbReference>
<evidence type="ECO:0000313" key="2">
    <source>
        <dbReference type="Proteomes" id="UP000095280"/>
    </source>
</evidence>
<feature type="domain" description="UDENN" evidence="1">
    <location>
        <begin position="27"/>
        <end position="211"/>
    </location>
</feature>